<dbReference type="PANTHER" id="PTHR45339">
    <property type="entry name" value="HYBRID SIGNAL TRANSDUCTION HISTIDINE KINASE J"/>
    <property type="match status" value="1"/>
</dbReference>
<protein>
    <recommendedName>
        <fullName evidence="3">histidine kinase</fullName>
        <ecNumber evidence="3">2.7.13.3</ecNumber>
    </recommendedName>
</protein>
<dbReference type="GO" id="GO:0005886">
    <property type="term" value="C:plasma membrane"/>
    <property type="evidence" value="ECO:0007669"/>
    <property type="project" value="UniProtKB-SubCell"/>
</dbReference>
<feature type="modified residue" description="4-aspartylphosphate" evidence="11">
    <location>
        <position position="857"/>
    </location>
</feature>
<evidence type="ECO:0000259" key="16">
    <source>
        <dbReference type="PROSITE" id="PS50894"/>
    </source>
</evidence>
<keyword evidence="12" id="KW-0175">Coiled coil</keyword>
<keyword evidence="9" id="KW-0902">Two-component regulatory system</keyword>
<feature type="domain" description="Response regulatory" evidence="14">
    <location>
        <begin position="960"/>
        <end position="1079"/>
    </location>
</feature>
<feature type="coiled-coil region" evidence="12">
    <location>
        <begin position="137"/>
        <end position="164"/>
    </location>
</feature>
<dbReference type="EMBL" id="CADIKM010000003">
    <property type="protein sequence ID" value="CAB3779645.1"/>
    <property type="molecule type" value="Genomic_DNA"/>
</dbReference>
<comment type="subcellular location">
    <subcellularLocation>
        <location evidence="2">Membrane</location>
    </subcellularLocation>
</comment>
<dbReference type="InterPro" id="IPR011006">
    <property type="entry name" value="CheY-like_superfamily"/>
</dbReference>
<dbReference type="SMART" id="SM00387">
    <property type="entry name" value="HATPase_c"/>
    <property type="match status" value="1"/>
</dbReference>
<dbReference type="PROSITE" id="PS50109">
    <property type="entry name" value="HIS_KIN"/>
    <property type="match status" value="1"/>
</dbReference>
<dbReference type="CDD" id="cd00088">
    <property type="entry name" value="HPT"/>
    <property type="match status" value="1"/>
</dbReference>
<evidence type="ECO:0000256" key="1">
    <source>
        <dbReference type="ARBA" id="ARBA00000085"/>
    </source>
</evidence>
<dbReference type="PROSITE" id="PS50885">
    <property type="entry name" value="HAMP"/>
    <property type="match status" value="1"/>
</dbReference>
<dbReference type="SUPFAM" id="SSF55874">
    <property type="entry name" value="ATPase domain of HSP90 chaperone/DNA topoisomerase II/histidine kinase"/>
    <property type="match status" value="1"/>
</dbReference>
<sequence length="1220" mass="131779">MRIKTKLLASTWLLLLGMAAIAVASLFALKSVASSVHRLTTESVPQQLKMGELLRTTEIVSSNFLRLGMSTDGAQQEQFSAELDANIKSIEAITIEIQQLDKHSIEIRPATLKDMQGLMNNAVSERLNDTKIFRSEATNVQNTLDSLERSIRTIETKIETLNTQAETVATEAQRASLTSYEGIKRLTDIRSHVKDMIIIIGEIEAVKNRYKLTPLKERMKAVAEGIDNLAETQGERTESSAVRQTISALAGRVLDDDNGLIALRTRVFADAKSEAGYQALKANILDGLESVNLQISDAIDPIEMQLVDERQKLAAANHFFQNARRVKDTASRIHIDLRESNGEVGRVISSASAAEFRMKAAGARADNAELRKGAILLSTELSKIAQSASIADANSIGQLIDIVDEATESIITAKARVLASDSALLRIVDQINTISKRQVEYGDLQVERISSQQQDMIAKVQESENRSFVAILMASALLSLAGIFANTKIGTTISRPLSKLTDTIERIRGDSDLSLRVLEHSTDEIGVLINGFNGMLENIEQRDAQLKLVSEQAQAGNRAKSEFLAKMSHEIRTPMNGVLGMTELLLLTELTPKQRRFLDTVYRSGETLLTIIDDILDFSKIEAGKLTLEHVEFNLRQSIDDVIALFSHSAQRKGLSLVGRGSDDLPERVRGDPVRLRQILTNLINNAIKFTERGGIVVDAYCDEQDRICLSVSDTGIGIAPEIAANLFQPFRQADSSTSRKYGGTGLGLSISRQLAELMGGTIALETTPGKGSTFSVALRLERLTGKGSFVAPAVRGSLAGRSVLIVDDGATDRSILLEHAREWSMNATSASNGVEALNHLRDATANGRLFDVAIIDVRMPVMDGIELVRAIRADAALAPLSIVLLTSFDASDNFGLARQLGVSHCLSRPVRGSDLYASIAAAIGFATPDTAPYAGTGVTPTSIPAPASTAPCCAKATTRVLLAEDNAVNQEIAVAMLEGAGYSVTVAGNGLEVLSTLANNEFDIVLMDCQMPEMDGFVATRTLRRQELETGRRRIPIIAMTANVVSGDKERCLEAGMDDYVSKPVRRDVLLATLVHWIKPTEIARDGFGINAPDAAASHESDPVTIDPKALQALRDLQKPGRPDVLTRVIDLFVLDAPRLLAAMHDAFVAGDAEALRYAAHTLKSTSANVGAVVLQAKCREIEQLARTSGVAAASTPLGSVPAELERVLAALALEKVAA</sequence>
<evidence type="ECO:0000256" key="4">
    <source>
        <dbReference type="ARBA" id="ARBA00022553"/>
    </source>
</evidence>
<dbReference type="SMART" id="SM00073">
    <property type="entry name" value="HPT"/>
    <property type="match status" value="1"/>
</dbReference>
<dbReference type="Pfam" id="PF01627">
    <property type="entry name" value="Hpt"/>
    <property type="match status" value="1"/>
</dbReference>
<dbReference type="Pfam" id="PF00512">
    <property type="entry name" value="HisKA"/>
    <property type="match status" value="1"/>
</dbReference>
<feature type="modified residue" description="4-aspartylphosphate" evidence="11">
    <location>
        <position position="1009"/>
    </location>
</feature>
<evidence type="ECO:0000256" key="6">
    <source>
        <dbReference type="ARBA" id="ARBA00022741"/>
    </source>
</evidence>
<feature type="domain" description="Response regulatory" evidence="14">
    <location>
        <begin position="803"/>
        <end position="924"/>
    </location>
</feature>
<feature type="modified residue" description="Phosphohistidine" evidence="10">
    <location>
        <position position="1162"/>
    </location>
</feature>
<dbReference type="InterPro" id="IPR003660">
    <property type="entry name" value="HAMP_dom"/>
</dbReference>
<evidence type="ECO:0000313" key="18">
    <source>
        <dbReference type="Proteomes" id="UP000494115"/>
    </source>
</evidence>
<dbReference type="CDD" id="cd17546">
    <property type="entry name" value="REC_hyHK_CKI1_RcsC-like"/>
    <property type="match status" value="2"/>
</dbReference>
<dbReference type="FunFam" id="3.30.565.10:FF:000078">
    <property type="entry name" value="Two-component sensor histidine kinase"/>
    <property type="match status" value="1"/>
</dbReference>
<organism evidence="17 18">
    <name type="scientific">Pararobbsia alpina</name>
    <dbReference type="NCBI Taxonomy" id="621374"/>
    <lineage>
        <taxon>Bacteria</taxon>
        <taxon>Pseudomonadati</taxon>
        <taxon>Pseudomonadota</taxon>
        <taxon>Betaproteobacteria</taxon>
        <taxon>Burkholderiales</taxon>
        <taxon>Burkholderiaceae</taxon>
        <taxon>Pararobbsia</taxon>
    </lineage>
</organism>
<dbReference type="Pfam" id="PF00072">
    <property type="entry name" value="Response_reg"/>
    <property type="match status" value="2"/>
</dbReference>
<evidence type="ECO:0000256" key="8">
    <source>
        <dbReference type="ARBA" id="ARBA00022840"/>
    </source>
</evidence>
<evidence type="ECO:0000256" key="7">
    <source>
        <dbReference type="ARBA" id="ARBA00022777"/>
    </source>
</evidence>
<evidence type="ECO:0000259" key="13">
    <source>
        <dbReference type="PROSITE" id="PS50109"/>
    </source>
</evidence>
<dbReference type="GO" id="GO:0005524">
    <property type="term" value="F:ATP binding"/>
    <property type="evidence" value="ECO:0007669"/>
    <property type="project" value="UniProtKB-KW"/>
</dbReference>
<dbReference type="CDD" id="cd00082">
    <property type="entry name" value="HisKA"/>
    <property type="match status" value="1"/>
</dbReference>
<dbReference type="InterPro" id="IPR036641">
    <property type="entry name" value="HPT_dom_sf"/>
</dbReference>
<name>A0A6S7B527_9BURK</name>
<comment type="catalytic activity">
    <reaction evidence="1">
        <text>ATP + protein L-histidine = ADP + protein N-phospho-L-histidine.</text>
        <dbReference type="EC" id="2.7.13.3"/>
    </reaction>
</comment>
<dbReference type="GO" id="GO:0000155">
    <property type="term" value="F:phosphorelay sensor kinase activity"/>
    <property type="evidence" value="ECO:0007669"/>
    <property type="project" value="InterPro"/>
</dbReference>
<evidence type="ECO:0000256" key="2">
    <source>
        <dbReference type="ARBA" id="ARBA00004370"/>
    </source>
</evidence>
<dbReference type="InterPro" id="IPR001789">
    <property type="entry name" value="Sig_transdc_resp-reg_receiver"/>
</dbReference>
<dbReference type="InterPro" id="IPR008207">
    <property type="entry name" value="Sig_transdc_His_kin_Hpt_dom"/>
</dbReference>
<dbReference type="Gene3D" id="1.20.120.160">
    <property type="entry name" value="HPT domain"/>
    <property type="match status" value="1"/>
</dbReference>
<dbReference type="AlphaFoldDB" id="A0A6S7B527"/>
<dbReference type="CDD" id="cd16922">
    <property type="entry name" value="HATPase_EvgS-ArcB-TorS-like"/>
    <property type="match status" value="1"/>
</dbReference>
<dbReference type="CDD" id="cd06225">
    <property type="entry name" value="HAMP"/>
    <property type="match status" value="1"/>
</dbReference>
<dbReference type="InterPro" id="IPR036097">
    <property type="entry name" value="HisK_dim/P_sf"/>
</dbReference>
<dbReference type="Pfam" id="PF00672">
    <property type="entry name" value="HAMP"/>
    <property type="match status" value="1"/>
</dbReference>
<keyword evidence="4 11" id="KW-0597">Phosphoprotein</keyword>
<evidence type="ECO:0000259" key="15">
    <source>
        <dbReference type="PROSITE" id="PS50885"/>
    </source>
</evidence>
<evidence type="ECO:0000256" key="3">
    <source>
        <dbReference type="ARBA" id="ARBA00012438"/>
    </source>
</evidence>
<dbReference type="Pfam" id="PF02518">
    <property type="entry name" value="HATPase_c"/>
    <property type="match status" value="1"/>
</dbReference>
<evidence type="ECO:0000313" key="17">
    <source>
        <dbReference type="EMBL" id="CAB3779645.1"/>
    </source>
</evidence>
<dbReference type="Gene3D" id="6.10.340.10">
    <property type="match status" value="1"/>
</dbReference>
<evidence type="ECO:0000256" key="9">
    <source>
        <dbReference type="ARBA" id="ARBA00023012"/>
    </source>
</evidence>
<dbReference type="PROSITE" id="PS50110">
    <property type="entry name" value="RESPONSE_REGULATORY"/>
    <property type="match status" value="2"/>
</dbReference>
<dbReference type="Proteomes" id="UP000494115">
    <property type="component" value="Unassembled WGS sequence"/>
</dbReference>
<keyword evidence="8" id="KW-0067">ATP-binding</keyword>
<dbReference type="SMART" id="SM00388">
    <property type="entry name" value="HisKA"/>
    <property type="match status" value="1"/>
</dbReference>
<keyword evidence="18" id="KW-1185">Reference proteome</keyword>
<evidence type="ECO:0000256" key="12">
    <source>
        <dbReference type="SAM" id="Coils"/>
    </source>
</evidence>
<dbReference type="Gene3D" id="1.10.287.130">
    <property type="match status" value="1"/>
</dbReference>
<evidence type="ECO:0000256" key="11">
    <source>
        <dbReference type="PROSITE-ProRule" id="PRU00169"/>
    </source>
</evidence>
<dbReference type="InterPro" id="IPR004358">
    <property type="entry name" value="Sig_transdc_His_kin-like_C"/>
</dbReference>
<feature type="domain" description="HPt" evidence="16">
    <location>
        <begin position="1123"/>
        <end position="1220"/>
    </location>
</feature>
<dbReference type="PRINTS" id="PR00344">
    <property type="entry name" value="BCTRLSENSOR"/>
</dbReference>
<dbReference type="EC" id="2.7.13.3" evidence="3"/>
<keyword evidence="7 17" id="KW-0418">Kinase</keyword>
<dbReference type="PANTHER" id="PTHR45339:SF5">
    <property type="entry name" value="HISTIDINE KINASE"/>
    <property type="match status" value="1"/>
</dbReference>
<dbReference type="InterPro" id="IPR003661">
    <property type="entry name" value="HisK_dim/P_dom"/>
</dbReference>
<evidence type="ECO:0000256" key="5">
    <source>
        <dbReference type="ARBA" id="ARBA00022679"/>
    </source>
</evidence>
<dbReference type="FunFam" id="1.10.287.130:FF:000002">
    <property type="entry name" value="Two-component osmosensing histidine kinase"/>
    <property type="match status" value="1"/>
</dbReference>
<dbReference type="SUPFAM" id="SSF47384">
    <property type="entry name" value="Homodimeric domain of signal transducing histidine kinase"/>
    <property type="match status" value="1"/>
</dbReference>
<dbReference type="InterPro" id="IPR036890">
    <property type="entry name" value="HATPase_C_sf"/>
</dbReference>
<keyword evidence="6" id="KW-0547">Nucleotide-binding</keyword>
<feature type="domain" description="HAMP" evidence="15">
    <location>
        <begin position="491"/>
        <end position="544"/>
    </location>
</feature>
<feature type="domain" description="Histidine kinase" evidence="13">
    <location>
        <begin position="566"/>
        <end position="783"/>
    </location>
</feature>
<dbReference type="RefSeq" id="WP_175103417.1">
    <property type="nucleotide sequence ID" value="NZ_CADIKM010000003.1"/>
</dbReference>
<accession>A0A6S7B527</accession>
<dbReference type="Gene3D" id="3.30.565.10">
    <property type="entry name" value="Histidine kinase-like ATPase, C-terminal domain"/>
    <property type="match status" value="1"/>
</dbReference>
<evidence type="ECO:0000259" key="14">
    <source>
        <dbReference type="PROSITE" id="PS50110"/>
    </source>
</evidence>
<reference evidence="17 18" key="1">
    <citation type="submission" date="2020-04" db="EMBL/GenBank/DDBJ databases">
        <authorList>
            <person name="De Canck E."/>
        </authorList>
    </citation>
    <scope>NUCLEOTIDE SEQUENCE [LARGE SCALE GENOMIC DNA]</scope>
    <source>
        <strain evidence="17 18">LMG 28138</strain>
    </source>
</reference>
<keyword evidence="5 17" id="KW-0808">Transferase</keyword>
<proteinExistence type="predicted"/>
<dbReference type="SUPFAM" id="SSF52172">
    <property type="entry name" value="CheY-like"/>
    <property type="match status" value="2"/>
</dbReference>
<evidence type="ECO:0000256" key="10">
    <source>
        <dbReference type="PROSITE-ProRule" id="PRU00110"/>
    </source>
</evidence>
<dbReference type="SMART" id="SM00304">
    <property type="entry name" value="HAMP"/>
    <property type="match status" value="1"/>
</dbReference>
<dbReference type="SUPFAM" id="SSF158472">
    <property type="entry name" value="HAMP domain-like"/>
    <property type="match status" value="1"/>
</dbReference>
<dbReference type="Gene3D" id="3.40.50.2300">
    <property type="match status" value="2"/>
</dbReference>
<dbReference type="SMART" id="SM00448">
    <property type="entry name" value="REC"/>
    <property type="match status" value="2"/>
</dbReference>
<gene>
    <name evidence="17" type="primary">rcsC_4</name>
    <name evidence="17" type="ORF">LMG28138_00867</name>
</gene>
<dbReference type="InterPro" id="IPR003594">
    <property type="entry name" value="HATPase_dom"/>
</dbReference>
<dbReference type="InterPro" id="IPR005467">
    <property type="entry name" value="His_kinase_dom"/>
</dbReference>
<dbReference type="PROSITE" id="PS50894">
    <property type="entry name" value="HPT"/>
    <property type="match status" value="1"/>
</dbReference>
<dbReference type="SUPFAM" id="SSF47226">
    <property type="entry name" value="Histidine-containing phosphotransfer domain, HPT domain"/>
    <property type="match status" value="1"/>
</dbReference>